<feature type="signal peptide" evidence="1">
    <location>
        <begin position="1"/>
        <end position="18"/>
    </location>
</feature>
<keyword evidence="3" id="KW-1185">Reference proteome</keyword>
<accession>A0A8S1SLI0</accession>
<dbReference type="OrthoDB" id="299990at2759"/>
<dbReference type="Proteomes" id="UP000683925">
    <property type="component" value="Unassembled WGS sequence"/>
</dbReference>
<sequence>MQLFCLFALLCLLNTINASCELINGKCTNECDLLNNKCVSKSCLPFMSKLGDSQTTPFKGTIEYINETLDLNITIKYTDPQFADAANQGITVGENAASCLSLKLYKYPNKNYDIQDLSSYTINYINDGSSARAYQFTIPSKDFVKELQLSDDGSTYFFNGYFSLNFNIEDNIQRIILFDFLVGVERTSTGQRNTTFGSLSSTSNFTCQSECTTTVSSSLQFCPDQMCVSPIDKPNLYLNDQIWLKHSLTKQGTENYYLINPEIYFTGDKLFKKANIKEQIISQKGYAMYLIDVEIAWTPITISAKAMISSIAGSRILHEQSRLLELAQSSTLAITSEVGCVKDKETNECINCDQSQNVNNYDPPQLDGCPLNAKILIIGTLILVAFFI</sequence>
<evidence type="ECO:0000256" key="1">
    <source>
        <dbReference type="SAM" id="SignalP"/>
    </source>
</evidence>
<dbReference type="OMA" id="NECINCD"/>
<proteinExistence type="predicted"/>
<evidence type="ECO:0000313" key="3">
    <source>
        <dbReference type="Proteomes" id="UP000683925"/>
    </source>
</evidence>
<gene>
    <name evidence="2" type="ORF">POCTA_138.1.T0110248</name>
</gene>
<feature type="chain" id="PRO_5035925328" evidence="1">
    <location>
        <begin position="19"/>
        <end position="388"/>
    </location>
</feature>
<name>A0A8S1SLI0_PAROT</name>
<organism evidence="2 3">
    <name type="scientific">Paramecium octaurelia</name>
    <dbReference type="NCBI Taxonomy" id="43137"/>
    <lineage>
        <taxon>Eukaryota</taxon>
        <taxon>Sar</taxon>
        <taxon>Alveolata</taxon>
        <taxon>Ciliophora</taxon>
        <taxon>Intramacronucleata</taxon>
        <taxon>Oligohymenophorea</taxon>
        <taxon>Peniculida</taxon>
        <taxon>Parameciidae</taxon>
        <taxon>Paramecium</taxon>
    </lineage>
</organism>
<reference evidence="2" key="1">
    <citation type="submission" date="2021-01" db="EMBL/GenBank/DDBJ databases">
        <authorList>
            <consortium name="Genoscope - CEA"/>
            <person name="William W."/>
        </authorList>
    </citation>
    <scope>NUCLEOTIDE SEQUENCE</scope>
</reference>
<comment type="caution">
    <text evidence="2">The sequence shown here is derived from an EMBL/GenBank/DDBJ whole genome shotgun (WGS) entry which is preliminary data.</text>
</comment>
<keyword evidence="1" id="KW-0732">Signal</keyword>
<evidence type="ECO:0000313" key="2">
    <source>
        <dbReference type="EMBL" id="CAD8140139.1"/>
    </source>
</evidence>
<protein>
    <submittedName>
        <fullName evidence="2">Uncharacterized protein</fullName>
    </submittedName>
</protein>
<dbReference type="AlphaFoldDB" id="A0A8S1SLI0"/>
<dbReference type="EMBL" id="CAJJDP010000010">
    <property type="protein sequence ID" value="CAD8140139.1"/>
    <property type="molecule type" value="Genomic_DNA"/>
</dbReference>